<dbReference type="GeneID" id="45655240"/>
<keyword evidence="2" id="KW-1185">Reference proteome</keyword>
<organism evidence="1 2">
    <name type="scientific">Photorhabdus luminescens</name>
    <name type="common">Xenorhabdus luminescens</name>
    <dbReference type="NCBI Taxonomy" id="29488"/>
    <lineage>
        <taxon>Bacteria</taxon>
        <taxon>Pseudomonadati</taxon>
        <taxon>Pseudomonadota</taxon>
        <taxon>Gammaproteobacteria</taxon>
        <taxon>Enterobacterales</taxon>
        <taxon>Morganellaceae</taxon>
        <taxon>Photorhabdus</taxon>
    </lineage>
</organism>
<accession>A0A1G5Q1T7</accession>
<dbReference type="STRING" id="29488.KS18_12440"/>
<dbReference type="AlphaFoldDB" id="A0A1G5Q1T7"/>
<dbReference type="RefSeq" id="WP_049582224.1">
    <property type="nucleotide sequence ID" value="NZ_CAWQXX010000034.1"/>
</dbReference>
<name>A0A1G5Q1T7_PHOLU</name>
<evidence type="ECO:0000313" key="2">
    <source>
        <dbReference type="Proteomes" id="UP000183223"/>
    </source>
</evidence>
<dbReference type="OrthoDB" id="7281890at2"/>
<protein>
    <submittedName>
        <fullName evidence="1">Uncharacterized protein</fullName>
    </submittedName>
</protein>
<gene>
    <name evidence="1" type="ORF">SAMN02982990_00827</name>
</gene>
<reference evidence="2" key="1">
    <citation type="submission" date="2016-10" db="EMBL/GenBank/DDBJ databases">
        <authorList>
            <person name="Varghese N."/>
            <person name="Submissions S."/>
        </authorList>
    </citation>
    <scope>NUCLEOTIDE SEQUENCE [LARGE SCALE GENOMIC DNA]</scope>
    <source>
        <strain evidence="2">ATCC 29999</strain>
    </source>
</reference>
<sequence length="135" mass="15275">MARKETFITMNDDNRDKGKLFYIQEMPASQAEWWAIRALMAMGREGLDIPDNFRDLGMAALAVVGLKAISRIAPDEARPLLDELMGCVQMVPNPADKKIKRELIDSDIEEIVTRLKLRAEVLKLHVGFFKTADQS</sequence>
<evidence type="ECO:0000313" key="1">
    <source>
        <dbReference type="EMBL" id="SCZ55834.1"/>
    </source>
</evidence>
<dbReference type="Proteomes" id="UP000183223">
    <property type="component" value="Unassembled WGS sequence"/>
</dbReference>
<proteinExistence type="predicted"/>
<dbReference type="EMBL" id="FMWJ01000002">
    <property type="protein sequence ID" value="SCZ55834.1"/>
    <property type="molecule type" value="Genomic_DNA"/>
</dbReference>